<proteinExistence type="predicted"/>
<dbReference type="PANTHER" id="PTHR45856:SF24">
    <property type="entry name" value="FUNGAL LIPASE-LIKE DOMAIN-CONTAINING PROTEIN"/>
    <property type="match status" value="1"/>
</dbReference>
<feature type="domain" description="Fungal lipase-type" evidence="3">
    <location>
        <begin position="402"/>
        <end position="537"/>
    </location>
</feature>
<evidence type="ECO:0000259" key="3">
    <source>
        <dbReference type="Pfam" id="PF01764"/>
    </source>
</evidence>
<dbReference type="RefSeq" id="WP_197446526.1">
    <property type="nucleotide sequence ID" value="NZ_CP036426.1"/>
</dbReference>
<keyword evidence="2" id="KW-1133">Transmembrane helix</keyword>
<evidence type="ECO:0000313" key="5">
    <source>
        <dbReference type="Proteomes" id="UP000317835"/>
    </source>
</evidence>
<feature type="transmembrane region" description="Helical" evidence="2">
    <location>
        <begin position="46"/>
        <end position="63"/>
    </location>
</feature>
<feature type="transmembrane region" description="Helical" evidence="2">
    <location>
        <begin position="98"/>
        <end position="125"/>
    </location>
</feature>
<organism evidence="4 5">
    <name type="scientific">Tautonia plasticadhaerens</name>
    <dbReference type="NCBI Taxonomy" id="2527974"/>
    <lineage>
        <taxon>Bacteria</taxon>
        <taxon>Pseudomonadati</taxon>
        <taxon>Planctomycetota</taxon>
        <taxon>Planctomycetia</taxon>
        <taxon>Isosphaerales</taxon>
        <taxon>Isosphaeraceae</taxon>
        <taxon>Tautonia</taxon>
    </lineage>
</organism>
<reference evidence="4 5" key="1">
    <citation type="submission" date="2019-02" db="EMBL/GenBank/DDBJ databases">
        <title>Deep-cultivation of Planctomycetes and their phenomic and genomic characterization uncovers novel biology.</title>
        <authorList>
            <person name="Wiegand S."/>
            <person name="Jogler M."/>
            <person name="Boedeker C."/>
            <person name="Pinto D."/>
            <person name="Vollmers J."/>
            <person name="Rivas-Marin E."/>
            <person name="Kohn T."/>
            <person name="Peeters S.H."/>
            <person name="Heuer A."/>
            <person name="Rast P."/>
            <person name="Oberbeckmann S."/>
            <person name="Bunk B."/>
            <person name="Jeske O."/>
            <person name="Meyerdierks A."/>
            <person name="Storesund J.E."/>
            <person name="Kallscheuer N."/>
            <person name="Luecker S."/>
            <person name="Lage O.M."/>
            <person name="Pohl T."/>
            <person name="Merkel B.J."/>
            <person name="Hornburger P."/>
            <person name="Mueller R.-W."/>
            <person name="Bruemmer F."/>
            <person name="Labrenz M."/>
            <person name="Spormann A.M."/>
            <person name="Op den Camp H."/>
            <person name="Overmann J."/>
            <person name="Amann R."/>
            <person name="Jetten M.S.M."/>
            <person name="Mascher T."/>
            <person name="Medema M.H."/>
            <person name="Devos D.P."/>
            <person name="Kaster A.-K."/>
            <person name="Ovreas L."/>
            <person name="Rohde M."/>
            <person name="Galperin M.Y."/>
            <person name="Jogler C."/>
        </authorList>
    </citation>
    <scope>NUCLEOTIDE SEQUENCE [LARGE SCALE GENOMIC DNA]</scope>
    <source>
        <strain evidence="4 5">ElP</strain>
    </source>
</reference>
<feature type="region of interest" description="Disordered" evidence="1">
    <location>
        <begin position="1"/>
        <end position="23"/>
    </location>
</feature>
<dbReference type="KEGG" id="tpla:ElP_64690"/>
<keyword evidence="2" id="KW-0812">Transmembrane</keyword>
<dbReference type="Pfam" id="PF01764">
    <property type="entry name" value="Lipase_3"/>
    <property type="match status" value="1"/>
</dbReference>
<dbReference type="PANTHER" id="PTHR45856">
    <property type="entry name" value="ALPHA/BETA-HYDROLASES SUPERFAMILY PROTEIN"/>
    <property type="match status" value="1"/>
</dbReference>
<dbReference type="CDD" id="cd00519">
    <property type="entry name" value="Lipase_3"/>
    <property type="match status" value="1"/>
</dbReference>
<dbReference type="InterPro" id="IPR051218">
    <property type="entry name" value="Sec_MonoDiacylglyc_Lipase"/>
</dbReference>
<dbReference type="GO" id="GO:0006629">
    <property type="term" value="P:lipid metabolic process"/>
    <property type="evidence" value="ECO:0007669"/>
    <property type="project" value="InterPro"/>
</dbReference>
<gene>
    <name evidence="4" type="ORF">ElP_64690</name>
</gene>
<keyword evidence="2" id="KW-0472">Membrane</keyword>
<feature type="transmembrane region" description="Helical" evidence="2">
    <location>
        <begin position="193"/>
        <end position="213"/>
    </location>
</feature>
<dbReference type="AlphaFoldDB" id="A0A518HCC9"/>
<dbReference type="Proteomes" id="UP000317835">
    <property type="component" value="Chromosome"/>
</dbReference>
<dbReference type="EMBL" id="CP036426">
    <property type="protein sequence ID" value="QDV38514.1"/>
    <property type="molecule type" value="Genomic_DNA"/>
</dbReference>
<dbReference type="InterPro" id="IPR029058">
    <property type="entry name" value="AB_hydrolase_fold"/>
</dbReference>
<name>A0A518HCC9_9BACT</name>
<protein>
    <submittedName>
        <fullName evidence="4">Lipase (Class 3)</fullName>
    </submittedName>
</protein>
<sequence length="587" mass="64492">MAHDQRTEAAAPDGEAQGPADGQPSVEQAATVLDAALAVNAEAHRLILTFALAGALVTALPSASWMYELKLVVVLLLNGFMIREVGRRWGNSRGQGPLTIAIAALGLIGAVAVAVMAFMVVFSISLYVPVVRSWAEAAAYFALTLAVGRVANEYFQGARTVDRDRLARLIARRRARRGAEQQREAARWTRRRVLLGGVGLGLVAGSVADFFRWRRSVARGRAPVEGAVGDPFAAAYATEAAWQAEVRSILDLGERVAIPPPRVPYDRDEARRMIFACKMAVMQYRIGRAAPDYSGNVTRVREFAQVFGDDPMMARFFAEAIQFRDRFGTSDQVATLVAEQEFYEQYLDVEHPPLWEGAESPMQRLVRPVETALYETVPRYVRHEYRLPVFVGFVLKTERANVVVFRGTQTSAEWLHNLSSTQRPYTDPESGRFCGWIHGGFLAMAAQIRPRPVEVAALLDPSKPCYIAGHSLGSAVATIWALRLALLRPELSEQIRLYSFAGPRVGDPAFVKAFGELVPNAYRVVNLADSITLVPASTMGKTFAHVGQQVSFVGAAGELLLNHVVDLYQLALDRGVETTEELPPVRT</sequence>
<evidence type="ECO:0000256" key="2">
    <source>
        <dbReference type="SAM" id="Phobius"/>
    </source>
</evidence>
<dbReference type="SUPFAM" id="SSF53474">
    <property type="entry name" value="alpha/beta-Hydrolases"/>
    <property type="match status" value="1"/>
</dbReference>
<evidence type="ECO:0000313" key="4">
    <source>
        <dbReference type="EMBL" id="QDV38514.1"/>
    </source>
</evidence>
<evidence type="ECO:0000256" key="1">
    <source>
        <dbReference type="SAM" id="MobiDB-lite"/>
    </source>
</evidence>
<dbReference type="InterPro" id="IPR002921">
    <property type="entry name" value="Fungal_lipase-type"/>
</dbReference>
<dbReference type="Gene3D" id="3.40.50.1820">
    <property type="entry name" value="alpha/beta hydrolase"/>
    <property type="match status" value="1"/>
</dbReference>
<keyword evidence="5" id="KW-1185">Reference proteome</keyword>
<accession>A0A518HCC9</accession>